<evidence type="ECO:0000256" key="7">
    <source>
        <dbReference type="PROSITE-ProRule" id="PRU01373"/>
    </source>
</evidence>
<feature type="domain" description="L,D-TPase catalytic" evidence="8">
    <location>
        <begin position="19"/>
        <end position="155"/>
    </location>
</feature>
<dbReference type="InterPro" id="IPR038063">
    <property type="entry name" value="Transpep_catalytic_dom"/>
</dbReference>
<geneLocation type="plasmid" evidence="9">
    <name>p-HB236076</name>
</geneLocation>
<dbReference type="AlphaFoldDB" id="A0AB39HKH9"/>
<protein>
    <submittedName>
        <fullName evidence="9">L,D-transpeptidase family protein</fullName>
    </submittedName>
</protein>
<comment type="similarity">
    <text evidence="2">Belongs to the YkuD family.</text>
</comment>
<keyword evidence="6 7" id="KW-0961">Cell wall biogenesis/degradation</keyword>
<dbReference type="EMBL" id="CP162602">
    <property type="protein sequence ID" value="XDK27164.1"/>
    <property type="molecule type" value="Genomic_DNA"/>
</dbReference>
<dbReference type="SUPFAM" id="SSF141523">
    <property type="entry name" value="L,D-transpeptidase catalytic domain-like"/>
    <property type="match status" value="1"/>
</dbReference>
<dbReference type="GO" id="GO:0008360">
    <property type="term" value="P:regulation of cell shape"/>
    <property type="evidence" value="ECO:0007669"/>
    <property type="project" value="UniProtKB-UniRule"/>
</dbReference>
<dbReference type="PROSITE" id="PS52029">
    <property type="entry name" value="LD_TPASE"/>
    <property type="match status" value="1"/>
</dbReference>
<keyword evidence="9" id="KW-0614">Plasmid</keyword>
<dbReference type="GO" id="GO:0009252">
    <property type="term" value="P:peptidoglycan biosynthetic process"/>
    <property type="evidence" value="ECO:0007669"/>
    <property type="project" value="UniProtKB-KW"/>
</dbReference>
<gene>
    <name evidence="9" type="ORF">AB0763_14380</name>
</gene>
<dbReference type="KEGG" id="vih:AB0763_14380"/>
<evidence type="ECO:0000313" key="9">
    <source>
        <dbReference type="EMBL" id="XDK27164.1"/>
    </source>
</evidence>
<evidence type="ECO:0000256" key="5">
    <source>
        <dbReference type="ARBA" id="ARBA00022984"/>
    </source>
</evidence>
<sequence length="156" mass="17623">MSVLVCSLGLSAAAYAEVDKVKVDKSVRRLYVLDNNEVVKTFRIALGGEPRGAKREEGDQKTPEGVYYLEYVNDFSQFYRSVHISYPNAQDIQSAYQRNVSPGGNIKIHGLKNDETEPPSFVLSFDWTDGCIAMSNEDMDEFIRLVPMGTPIEIYW</sequence>
<dbReference type="GO" id="GO:0004180">
    <property type="term" value="F:carboxypeptidase activity"/>
    <property type="evidence" value="ECO:0007669"/>
    <property type="project" value="UniProtKB-ARBA"/>
</dbReference>
<reference evidence="9" key="1">
    <citation type="submission" date="2024-07" db="EMBL/GenBank/DDBJ databases">
        <title>Genome Analysis of a Potential Novel Vibrio Species Secreting pH- and Thermo-stable Alginate Lyase and its Application in Producing Alginate Oligosaccharides.</title>
        <authorList>
            <person name="Huang H."/>
            <person name="Bao K."/>
        </authorList>
    </citation>
    <scope>NUCLEOTIDE SEQUENCE</scope>
    <source>
        <strain evidence="9">HB236076</strain>
        <plasmid evidence="9">p-HB236076</plasmid>
    </source>
</reference>
<proteinExistence type="inferred from homology"/>
<dbReference type="CDD" id="cd16913">
    <property type="entry name" value="YkuD_like"/>
    <property type="match status" value="1"/>
</dbReference>
<dbReference type="InterPro" id="IPR005490">
    <property type="entry name" value="LD_TPept_cat_dom"/>
</dbReference>
<accession>A0AB39HKH9</accession>
<evidence type="ECO:0000259" key="8">
    <source>
        <dbReference type="PROSITE" id="PS52029"/>
    </source>
</evidence>
<dbReference type="RefSeq" id="WP_306099926.1">
    <property type="nucleotide sequence ID" value="NZ_CP162602.1"/>
</dbReference>
<feature type="active site" description="Proton donor/acceptor" evidence="7">
    <location>
        <position position="109"/>
    </location>
</feature>
<evidence type="ECO:0000256" key="4">
    <source>
        <dbReference type="ARBA" id="ARBA00022960"/>
    </source>
</evidence>
<name>A0AB39HKH9_9VIBR</name>
<dbReference type="PANTHER" id="PTHR36699">
    <property type="entry name" value="LD-TRANSPEPTIDASE"/>
    <property type="match status" value="1"/>
</dbReference>
<dbReference type="Pfam" id="PF03734">
    <property type="entry name" value="YkuD"/>
    <property type="match status" value="1"/>
</dbReference>
<dbReference type="GO" id="GO:0016740">
    <property type="term" value="F:transferase activity"/>
    <property type="evidence" value="ECO:0007669"/>
    <property type="project" value="UniProtKB-KW"/>
</dbReference>
<dbReference type="GO" id="GO:0071555">
    <property type="term" value="P:cell wall organization"/>
    <property type="evidence" value="ECO:0007669"/>
    <property type="project" value="UniProtKB-UniRule"/>
</dbReference>
<feature type="active site" description="Nucleophile" evidence="7">
    <location>
        <position position="131"/>
    </location>
</feature>
<keyword evidence="4 7" id="KW-0133">Cell shape</keyword>
<evidence type="ECO:0000256" key="3">
    <source>
        <dbReference type="ARBA" id="ARBA00022679"/>
    </source>
</evidence>
<evidence type="ECO:0000256" key="2">
    <source>
        <dbReference type="ARBA" id="ARBA00005992"/>
    </source>
</evidence>
<organism evidence="9">
    <name type="scientific">Vibrio sp. HB236076</name>
    <dbReference type="NCBI Taxonomy" id="3232307"/>
    <lineage>
        <taxon>Bacteria</taxon>
        <taxon>Pseudomonadati</taxon>
        <taxon>Pseudomonadota</taxon>
        <taxon>Gammaproteobacteria</taxon>
        <taxon>Vibrionales</taxon>
        <taxon>Vibrionaceae</taxon>
        <taxon>Vibrio</taxon>
    </lineage>
</organism>
<keyword evidence="5 7" id="KW-0573">Peptidoglycan synthesis</keyword>
<evidence type="ECO:0000256" key="1">
    <source>
        <dbReference type="ARBA" id="ARBA00004752"/>
    </source>
</evidence>
<dbReference type="Gene3D" id="2.40.440.10">
    <property type="entry name" value="L,D-transpeptidase catalytic domain-like"/>
    <property type="match status" value="1"/>
</dbReference>
<comment type="pathway">
    <text evidence="1 7">Cell wall biogenesis; peptidoglycan biosynthesis.</text>
</comment>
<dbReference type="PANTHER" id="PTHR36699:SF1">
    <property type="entry name" value="L,D-TRANSPEPTIDASE YAFK-RELATED"/>
    <property type="match status" value="1"/>
</dbReference>
<evidence type="ECO:0000256" key="6">
    <source>
        <dbReference type="ARBA" id="ARBA00023316"/>
    </source>
</evidence>
<keyword evidence="3" id="KW-0808">Transferase</keyword>